<dbReference type="EMBL" id="LT669839">
    <property type="protein sequence ID" value="SHD78329.1"/>
    <property type="molecule type" value="Genomic_DNA"/>
</dbReference>
<accession>A0A1M4PS40</accession>
<dbReference type="AlphaFoldDB" id="A0A1M4PS40"/>
<organism evidence="1 2">
    <name type="scientific">[Clostridium] ultunense Esp</name>
    <dbReference type="NCBI Taxonomy" id="1288971"/>
    <lineage>
        <taxon>Bacteria</taxon>
        <taxon>Bacillati</taxon>
        <taxon>Bacillota</taxon>
        <taxon>Tissierellia</taxon>
        <taxon>Tissierellales</taxon>
        <taxon>Tepidimicrobiaceae</taxon>
        <taxon>Schnuerera</taxon>
    </lineage>
</organism>
<keyword evidence="2" id="KW-1185">Reference proteome</keyword>
<proteinExistence type="predicted"/>
<evidence type="ECO:0000313" key="2">
    <source>
        <dbReference type="Proteomes" id="UP000245423"/>
    </source>
</evidence>
<name>A0A1M4PS40_9FIRM</name>
<gene>
    <name evidence="1" type="ORF">CUESP1_3001</name>
</gene>
<dbReference type="RefSeq" id="WP_025642377.1">
    <property type="nucleotide sequence ID" value="NZ_LT669839.1"/>
</dbReference>
<reference evidence="1 2" key="1">
    <citation type="submission" date="2016-11" db="EMBL/GenBank/DDBJ databases">
        <authorList>
            <person name="Manzoor S."/>
        </authorList>
    </citation>
    <scope>NUCLEOTIDE SEQUENCE [LARGE SCALE GENOMIC DNA]</scope>
    <source>
        <strain evidence="1">Clostridium ultunense strain Esp</strain>
    </source>
</reference>
<evidence type="ECO:0000313" key="1">
    <source>
        <dbReference type="EMBL" id="SHD78329.1"/>
    </source>
</evidence>
<protein>
    <submittedName>
        <fullName evidence="1">Uncharacterized protein</fullName>
    </submittedName>
</protein>
<dbReference type="Proteomes" id="UP000245423">
    <property type="component" value="Chromosome 1"/>
</dbReference>
<sequence>MENFIHELYEELIDTPINKEELDNWIDIVGEHIEDVEFVLYSEEEDKELLELAIELQKWRILTTSLIMGDRFNVKNVESTWITKTDNSRYVENIDRFCSQNRDQPLSVVRMKAQEDIMRQLKENPNQLFYTLCMPTGERVIIVMGAVNVMKPRVSGTLNKYILCIA</sequence>